<proteinExistence type="predicted"/>
<keyword evidence="3" id="KW-1185">Reference proteome</keyword>
<evidence type="ECO:0000313" key="2">
    <source>
        <dbReference type="EMBL" id="KRX90044.1"/>
    </source>
</evidence>
<reference evidence="2 3" key="1">
    <citation type="submission" date="2015-01" db="EMBL/GenBank/DDBJ databases">
        <title>Evolution of Trichinella species and genotypes.</title>
        <authorList>
            <person name="Korhonen P.K."/>
            <person name="Edoardo P."/>
            <person name="Giuseppe L.R."/>
            <person name="Gasser R.B."/>
        </authorList>
    </citation>
    <scope>NUCLEOTIDE SEQUENCE [LARGE SCALE GENOMIC DNA]</scope>
    <source>
        <strain evidence="2">ISS2496</strain>
    </source>
</reference>
<gene>
    <name evidence="2" type="ORF">T12_2553</name>
</gene>
<dbReference type="Proteomes" id="UP000054783">
    <property type="component" value="Unassembled WGS sequence"/>
</dbReference>
<dbReference type="EMBL" id="JYDQ01004710">
    <property type="protein sequence ID" value="KRX90044.1"/>
    <property type="molecule type" value="Genomic_DNA"/>
</dbReference>
<feature type="non-terminal residue" evidence="2">
    <location>
        <position position="67"/>
    </location>
</feature>
<feature type="region of interest" description="Disordered" evidence="1">
    <location>
        <begin position="47"/>
        <end position="67"/>
    </location>
</feature>
<organism evidence="2 3">
    <name type="scientific">Trichinella patagoniensis</name>
    <dbReference type="NCBI Taxonomy" id="990121"/>
    <lineage>
        <taxon>Eukaryota</taxon>
        <taxon>Metazoa</taxon>
        <taxon>Ecdysozoa</taxon>
        <taxon>Nematoda</taxon>
        <taxon>Enoplea</taxon>
        <taxon>Dorylaimia</taxon>
        <taxon>Trichinellida</taxon>
        <taxon>Trichinellidae</taxon>
        <taxon>Trichinella</taxon>
    </lineage>
</organism>
<feature type="compositionally biased region" description="Basic residues" evidence="1">
    <location>
        <begin position="57"/>
        <end position="67"/>
    </location>
</feature>
<feature type="non-terminal residue" evidence="2">
    <location>
        <position position="1"/>
    </location>
</feature>
<comment type="caution">
    <text evidence="2">The sequence shown here is derived from an EMBL/GenBank/DDBJ whole genome shotgun (WGS) entry which is preliminary data.</text>
</comment>
<accession>A0A0V0XPZ4</accession>
<protein>
    <submittedName>
        <fullName evidence="2">Uncharacterized protein</fullName>
    </submittedName>
</protein>
<evidence type="ECO:0000256" key="1">
    <source>
        <dbReference type="SAM" id="MobiDB-lite"/>
    </source>
</evidence>
<sequence>LQSGLPRKIRPKYSQILLAWKSSRPLSVYRHQRESEQRGCKLALRSTFRTREETQQKKKQKKRRFLS</sequence>
<dbReference type="AlphaFoldDB" id="A0A0V0XPZ4"/>
<evidence type="ECO:0000313" key="3">
    <source>
        <dbReference type="Proteomes" id="UP000054783"/>
    </source>
</evidence>
<name>A0A0V0XPZ4_9BILA</name>